<evidence type="ECO:0000313" key="2">
    <source>
        <dbReference type="Proteomes" id="UP000002703"/>
    </source>
</evidence>
<dbReference type="EMBL" id="CP000146">
    <property type="protein sequence ID" value="ABA81574.1"/>
    <property type="molecule type" value="Genomic_DNA"/>
</dbReference>
<proteinExistence type="predicted"/>
<keyword evidence="2" id="KW-1185">Reference proteome</keyword>
<dbReference type="OrthoDB" id="7854867at2"/>
<accession>Q3IV60</accession>
<sequence length="144" mass="15921">MDIPTLIPAQNNHRVVHFTGNEPPRDFERLEEIAADGIAAARDALALLPLLPTHLFNQLHGVAGELLPHVSDRRLLNGRARQHLEAVVEVINRLRLQVDSEDEALFGEIGRNIIAALDASNRVADLLAAEKEIGWLRGIREPQG</sequence>
<dbReference type="KEGG" id="rsp:RSP_4105"/>
<keyword evidence="1" id="KW-0614">Plasmid</keyword>
<name>Q3IV60_CERS4</name>
<dbReference type="Proteomes" id="UP000002703">
    <property type="component" value="Plasmid C"/>
</dbReference>
<dbReference type="EnsemblBacteria" id="ABA81574">
    <property type="protein sequence ID" value="ABA81574"/>
    <property type="gene ID" value="RSP_4105"/>
</dbReference>
<dbReference type="PATRIC" id="fig|272943.9.peg.159"/>
<reference evidence="2" key="1">
    <citation type="submission" date="2005-09" db="EMBL/GenBank/DDBJ databases">
        <title>Complete sequence of plasmid C of Rhodobacter sphaeroides 2.4.1.</title>
        <authorList>
            <person name="Copeland A."/>
            <person name="Lucas S."/>
            <person name="Lapidus A."/>
            <person name="Barry K."/>
            <person name="Detter J.C."/>
            <person name="Glavina T."/>
            <person name="Hammon N."/>
            <person name="Israni S."/>
            <person name="Pitluck S."/>
            <person name="Richardson P."/>
            <person name="Mackenzie C."/>
            <person name="Choudhary M."/>
            <person name="Larimer F."/>
            <person name="Hauser L.J."/>
            <person name="Land M."/>
            <person name="Donohue T.J."/>
            <person name="Kaplan S."/>
        </authorList>
    </citation>
    <scope>NUCLEOTIDE SEQUENCE [LARGE SCALE GENOMIC DNA]</scope>
    <source>
        <strain evidence="2">ATCC 17023 / DSM 158 / JCM 6121 / CCUG 31486 / LMG 2827 / NBRC 12203 / NCIMB 8253 / ATH 2.4.1.</strain>
        <plasmid evidence="2">pRS241c</plasmid>
    </source>
</reference>
<geneLocation type="plasmid" evidence="2">
    <name>pRS241c</name>
</geneLocation>
<organism evidence="1 2">
    <name type="scientific">Cereibacter sphaeroides (strain ATCC 17023 / DSM 158 / JCM 6121 / CCUG 31486 / LMG 2827 / NBRC 12203 / NCIMB 8253 / ATH 2.4.1.)</name>
    <name type="common">Rhodobacter sphaeroides</name>
    <dbReference type="NCBI Taxonomy" id="272943"/>
    <lineage>
        <taxon>Bacteria</taxon>
        <taxon>Pseudomonadati</taxon>
        <taxon>Pseudomonadota</taxon>
        <taxon>Alphaproteobacteria</taxon>
        <taxon>Rhodobacterales</taxon>
        <taxon>Paracoccaceae</taxon>
        <taxon>Cereibacter</taxon>
    </lineage>
</organism>
<dbReference type="AlphaFoldDB" id="Q3IV60"/>
<dbReference type="GeneID" id="3711854"/>
<dbReference type="RefSeq" id="WP_011331381.1">
    <property type="nucleotide sequence ID" value="NC_007489.1"/>
</dbReference>
<gene>
    <name evidence="1" type="ORF">RSP_4105</name>
</gene>
<evidence type="ECO:0000313" key="1">
    <source>
        <dbReference type="EMBL" id="ABA81574.1"/>
    </source>
</evidence>
<protein>
    <submittedName>
        <fullName evidence="1">Uncharacterized protein</fullName>
    </submittedName>
</protein>